<dbReference type="CDD" id="cd13432">
    <property type="entry name" value="LDT_IgD_like_2"/>
    <property type="match status" value="1"/>
</dbReference>
<dbReference type="InterPro" id="IPR005490">
    <property type="entry name" value="LD_TPept_cat_dom"/>
</dbReference>
<dbReference type="GO" id="GO:0016746">
    <property type="term" value="F:acyltransferase activity"/>
    <property type="evidence" value="ECO:0007669"/>
    <property type="project" value="UniProtKB-KW"/>
</dbReference>
<comment type="pathway">
    <text evidence="1 7">Cell wall biogenesis; peptidoglycan biosynthesis.</text>
</comment>
<keyword evidence="6 7" id="KW-0961">Cell wall biogenesis/degradation</keyword>
<evidence type="ECO:0000256" key="7">
    <source>
        <dbReference type="PROSITE-ProRule" id="PRU01373"/>
    </source>
</evidence>
<dbReference type="InterPro" id="IPR038063">
    <property type="entry name" value="Transpep_catalytic_dom"/>
</dbReference>
<reference evidence="9" key="1">
    <citation type="submission" date="2021-06" db="EMBL/GenBank/DDBJ databases">
        <title>Novel species in genus Arthrobacter.</title>
        <authorList>
            <person name="Zhang G."/>
        </authorList>
    </citation>
    <scope>NUCLEOTIDE SEQUENCE</scope>
    <source>
        <strain evidence="9">Zg-ZUI122</strain>
    </source>
</reference>
<evidence type="ECO:0000256" key="2">
    <source>
        <dbReference type="ARBA" id="ARBA00022679"/>
    </source>
</evidence>
<dbReference type="GO" id="GO:0005576">
    <property type="term" value="C:extracellular region"/>
    <property type="evidence" value="ECO:0007669"/>
    <property type="project" value="TreeGrafter"/>
</dbReference>
<dbReference type="GO" id="GO:0071555">
    <property type="term" value="P:cell wall organization"/>
    <property type="evidence" value="ECO:0007669"/>
    <property type="project" value="UniProtKB-UniRule"/>
</dbReference>
<dbReference type="InterPro" id="IPR041280">
    <property type="entry name" value="Big_10"/>
</dbReference>
<name>A0A975S7A1_9MICC</name>
<keyword evidence="2" id="KW-0808">Transferase</keyword>
<keyword evidence="5" id="KW-0012">Acyltransferase</keyword>
<proteinExistence type="predicted"/>
<accession>A0A975S7A1</accession>
<dbReference type="Pfam" id="PF03734">
    <property type="entry name" value="YkuD"/>
    <property type="match status" value="1"/>
</dbReference>
<dbReference type="PROSITE" id="PS52029">
    <property type="entry name" value="LD_TPASE"/>
    <property type="match status" value="1"/>
</dbReference>
<dbReference type="SUPFAM" id="SSF141523">
    <property type="entry name" value="L,D-transpeptidase catalytic domain-like"/>
    <property type="match status" value="1"/>
</dbReference>
<evidence type="ECO:0000256" key="4">
    <source>
        <dbReference type="ARBA" id="ARBA00022984"/>
    </source>
</evidence>
<dbReference type="RefSeq" id="WP_207347438.1">
    <property type="nucleotide sequence ID" value="NZ_CP076456.1"/>
</dbReference>
<evidence type="ECO:0000313" key="9">
    <source>
        <dbReference type="EMBL" id="QWQ37120.1"/>
    </source>
</evidence>
<evidence type="ECO:0000256" key="1">
    <source>
        <dbReference type="ARBA" id="ARBA00004752"/>
    </source>
</evidence>
<dbReference type="GO" id="GO:0008360">
    <property type="term" value="P:regulation of cell shape"/>
    <property type="evidence" value="ECO:0007669"/>
    <property type="project" value="UniProtKB-UniRule"/>
</dbReference>
<dbReference type="EMBL" id="CP076456">
    <property type="protein sequence ID" value="QWQ37120.1"/>
    <property type="molecule type" value="Genomic_DNA"/>
</dbReference>
<keyword evidence="10" id="KW-1185">Reference proteome</keyword>
<keyword evidence="4 7" id="KW-0573">Peptidoglycan synthesis</keyword>
<dbReference type="Gene3D" id="2.40.440.10">
    <property type="entry name" value="L,D-transpeptidase catalytic domain-like"/>
    <property type="match status" value="1"/>
</dbReference>
<feature type="active site" description="Nucleophile" evidence="7">
    <location>
        <position position="361"/>
    </location>
</feature>
<dbReference type="PANTHER" id="PTHR30582">
    <property type="entry name" value="L,D-TRANSPEPTIDASE"/>
    <property type="match status" value="1"/>
</dbReference>
<dbReference type="Pfam" id="PF17964">
    <property type="entry name" value="Big_10"/>
    <property type="match status" value="1"/>
</dbReference>
<dbReference type="Proteomes" id="UP000680588">
    <property type="component" value="Chromosome"/>
</dbReference>
<dbReference type="GO" id="GO:0018104">
    <property type="term" value="P:peptidoglycan-protein cross-linking"/>
    <property type="evidence" value="ECO:0007669"/>
    <property type="project" value="TreeGrafter"/>
</dbReference>
<dbReference type="CDD" id="cd16913">
    <property type="entry name" value="YkuD_like"/>
    <property type="match status" value="1"/>
</dbReference>
<gene>
    <name evidence="9" type="ORF">KG104_04930</name>
</gene>
<dbReference type="PROSITE" id="PS51257">
    <property type="entry name" value="PROKAR_LIPOPROTEIN"/>
    <property type="match status" value="1"/>
</dbReference>
<dbReference type="Gene3D" id="2.60.40.3780">
    <property type="match status" value="1"/>
</dbReference>
<dbReference type="Gene3D" id="2.60.40.3710">
    <property type="match status" value="1"/>
</dbReference>
<dbReference type="InterPro" id="IPR050979">
    <property type="entry name" value="LD-transpeptidase"/>
</dbReference>
<organism evidence="9 10">
    <name type="scientific">Arthrobacter sunyaminii</name>
    <dbReference type="NCBI Taxonomy" id="2816859"/>
    <lineage>
        <taxon>Bacteria</taxon>
        <taxon>Bacillati</taxon>
        <taxon>Actinomycetota</taxon>
        <taxon>Actinomycetes</taxon>
        <taxon>Micrococcales</taxon>
        <taxon>Micrococcaceae</taxon>
        <taxon>Arthrobacter</taxon>
    </lineage>
</organism>
<evidence type="ECO:0000256" key="5">
    <source>
        <dbReference type="ARBA" id="ARBA00023315"/>
    </source>
</evidence>
<evidence type="ECO:0000256" key="6">
    <source>
        <dbReference type="ARBA" id="ARBA00023316"/>
    </source>
</evidence>
<evidence type="ECO:0000256" key="3">
    <source>
        <dbReference type="ARBA" id="ARBA00022960"/>
    </source>
</evidence>
<protein>
    <submittedName>
        <fullName evidence="9">L,D-transpeptidase family protein</fullName>
    </submittedName>
</protein>
<dbReference type="KEGG" id="asun:KG104_04930"/>
<dbReference type="AlphaFoldDB" id="A0A975S7A1"/>
<dbReference type="GO" id="GO:0071972">
    <property type="term" value="F:peptidoglycan L,D-transpeptidase activity"/>
    <property type="evidence" value="ECO:0007669"/>
    <property type="project" value="TreeGrafter"/>
</dbReference>
<evidence type="ECO:0000259" key="8">
    <source>
        <dbReference type="PROSITE" id="PS52029"/>
    </source>
</evidence>
<keyword evidence="3 7" id="KW-0133">Cell shape</keyword>
<feature type="domain" description="L,D-TPase catalytic" evidence="8">
    <location>
        <begin position="258"/>
        <end position="385"/>
    </location>
</feature>
<sequence length="414" mass="43839">MAQGTTKRRSWIIGPLLAGTLLLGGGGALTSCSFVAEDVQSSGSGASGQASKAAESKPAVPEPVAVVTPEADAVEVNPISVPAITVEQGTVESAKLAPVSGGEPVPGELSADGTTWTATGTLAFNTPYALTFTLADANGDTSTQTRKFTTVSTANEANAVMYPQSGSVVGTGQPLELSFSEPVLNKQAVEKAITVTSTSGQVGAFYWISDTKVRYRAEEFWAPQSTITVDMKLLGVDFGNGMIGNFNETASFSTHNNRLAVVDNADKMMRVYIDGQLTRTFPVTLGTEDWPSTIGYHVIMDQHESIPFRAESIGLKPGDEHYYEPVTAHNASRISNGGAFIHEALPSAQPVLGVSNVSHGCIGMSPEGAKYIYDNFDAGDVVQVLNTGYGPMFVWDGFGDWNLPWAEWVSQPKQ</sequence>
<dbReference type="PANTHER" id="PTHR30582:SF2">
    <property type="entry name" value="L,D-TRANSPEPTIDASE YCIB-RELATED"/>
    <property type="match status" value="1"/>
</dbReference>
<evidence type="ECO:0000313" key="10">
    <source>
        <dbReference type="Proteomes" id="UP000680588"/>
    </source>
</evidence>
<feature type="active site" description="Proton donor/acceptor" evidence="7">
    <location>
        <position position="342"/>
    </location>
</feature>